<proteinExistence type="predicted"/>
<feature type="signal peptide" evidence="1">
    <location>
        <begin position="1"/>
        <end position="30"/>
    </location>
</feature>
<organism evidence="2 3">
    <name type="scientific">Oceanibacterium hippocampi</name>
    <dbReference type="NCBI Taxonomy" id="745714"/>
    <lineage>
        <taxon>Bacteria</taxon>
        <taxon>Pseudomonadati</taxon>
        <taxon>Pseudomonadota</taxon>
        <taxon>Alphaproteobacteria</taxon>
        <taxon>Sneathiellales</taxon>
        <taxon>Sneathiellaceae</taxon>
        <taxon>Oceanibacterium</taxon>
    </lineage>
</organism>
<keyword evidence="1" id="KW-0732">Signal</keyword>
<name>A0A1Y5TQK1_9PROT</name>
<dbReference type="Proteomes" id="UP000193200">
    <property type="component" value="Unassembled WGS sequence"/>
</dbReference>
<dbReference type="GO" id="GO:0016787">
    <property type="term" value="F:hydrolase activity"/>
    <property type="evidence" value="ECO:0007669"/>
    <property type="project" value="UniProtKB-KW"/>
</dbReference>
<dbReference type="EC" id="3.4.24.40" evidence="2"/>
<dbReference type="RefSeq" id="WP_139839744.1">
    <property type="nucleotide sequence ID" value="NZ_FWFR01000003.1"/>
</dbReference>
<dbReference type="AlphaFoldDB" id="A0A1Y5TQK1"/>
<feature type="chain" id="PRO_5012734866" evidence="1">
    <location>
        <begin position="31"/>
        <end position="864"/>
    </location>
</feature>
<evidence type="ECO:0000313" key="3">
    <source>
        <dbReference type="Proteomes" id="UP000193200"/>
    </source>
</evidence>
<accession>A0A1Y5TQK1</accession>
<dbReference type="Pfam" id="PF00353">
    <property type="entry name" value="HemolysinCabind"/>
    <property type="match status" value="1"/>
</dbReference>
<evidence type="ECO:0000313" key="2">
    <source>
        <dbReference type="EMBL" id="SLN69209.1"/>
    </source>
</evidence>
<protein>
    <submittedName>
        <fullName evidence="2">Serralysin B</fullName>
        <ecNumber evidence="2">3.4.24.40</ecNumber>
    </submittedName>
</protein>
<evidence type="ECO:0000256" key="1">
    <source>
        <dbReference type="SAM" id="SignalP"/>
    </source>
</evidence>
<reference evidence="2 3" key="1">
    <citation type="submission" date="2017-03" db="EMBL/GenBank/DDBJ databases">
        <authorList>
            <person name="Afonso C.L."/>
            <person name="Miller P.J."/>
            <person name="Scott M.A."/>
            <person name="Spackman E."/>
            <person name="Goraichik I."/>
            <person name="Dimitrov K.M."/>
            <person name="Suarez D.L."/>
            <person name="Swayne D.E."/>
        </authorList>
    </citation>
    <scope>NUCLEOTIDE SEQUENCE [LARGE SCALE GENOMIC DNA]</scope>
    <source>
        <strain evidence="2 3">CECT 7691</strain>
    </source>
</reference>
<dbReference type="Gene3D" id="2.150.10.10">
    <property type="entry name" value="Serralysin-like metalloprotease, C-terminal"/>
    <property type="match status" value="1"/>
</dbReference>
<dbReference type="InterPro" id="IPR001343">
    <property type="entry name" value="Hemolysn_Ca-bd"/>
</dbReference>
<dbReference type="InterPro" id="IPR011049">
    <property type="entry name" value="Serralysin-like_metalloprot_C"/>
</dbReference>
<keyword evidence="2" id="KW-0378">Hydrolase</keyword>
<sequence length="864" mass="92674">MLMTCNSPRTRRRLLSVALAVLALNLAPTAAGLAATAGKAPGLPPASSLTGDIVRASDGRLVIAGQSGDTVRAPALPQPSAPDEIVAVRFLNHQATPQAARTISFGQAFVPGDLAKGFHLEAHAGSDALPTQVDVKARHDDGSVRHAIVTVALPLIAGGTGLDVMLHRRVGAAAKGHVALSALAAAGYGKSVEIVPIKALEPSPAAASFDVAEALAAAEKAGGLETWLDGPLVTEYVANRPVDERFSVGLHVRVFADGPVRTALVFHNDAATVPNRNLQYGLVVRDRGAAPYRIADVFQHRNATWRHVVWQGVAPAVQIVPDVRYLMRSGALPSYDLSWGVSDWEMQKIEAFLDDYKWEPMGSGSVHRKMPAPGGRADLGLLPRWSAEWVVSMDPRAEALAKLNAEVAGTIPWHFRDPKTDRPLRIDNRPRLYLGGAQIANSDLPPGGIQREGTGWTPDAAHVPSLTYLPYLLTGDRYYLEELMAQAAWHVAALDPNYRQNDKGLIEQANQVRGQAWTMRTLSNAAFVTPDDDPMKGYFVGLLERNLDAYLGRYVERRELREAGDLEGYIWRRRYVDPGAVAPWEDDFFTSAIGLIASRGSDKAVRLLRWKANWTVGRFLSEDKGFNPFAATAYRLFVVDRETDRRHTKWSEVVPDDGWYAKKFGDPRYASSFVGYANATDGYVAHARAALAAMVTFGIPGAIDAFRFVVENSETLQSGYDGDPTFLLAPSAGPGGGLLEQPGFRFADEDGERLEGDGAANLLAGGNGDDVLAGGGGSDLMAGGAGADRFVVDPAAPGRTVITDFEPGRDRLVVPATLSPVLLLSTARERPGSGLEIALSDGATIVLSGISRGKLSAADFEVAR</sequence>
<keyword evidence="3" id="KW-1185">Reference proteome</keyword>
<dbReference type="OrthoDB" id="7234457at2"/>
<dbReference type="PROSITE" id="PS51318">
    <property type="entry name" value="TAT"/>
    <property type="match status" value="1"/>
</dbReference>
<dbReference type="EMBL" id="FWFR01000003">
    <property type="protein sequence ID" value="SLN69209.1"/>
    <property type="molecule type" value="Genomic_DNA"/>
</dbReference>
<dbReference type="GO" id="GO:0005509">
    <property type="term" value="F:calcium ion binding"/>
    <property type="evidence" value="ECO:0007669"/>
    <property type="project" value="InterPro"/>
</dbReference>
<dbReference type="SUPFAM" id="SSF51120">
    <property type="entry name" value="beta-Roll"/>
    <property type="match status" value="1"/>
</dbReference>
<gene>
    <name evidence="2" type="primary">prtB</name>
    <name evidence="2" type="ORF">OCH7691_03167</name>
</gene>
<dbReference type="InParanoid" id="A0A1Y5TQK1"/>
<dbReference type="InterPro" id="IPR006311">
    <property type="entry name" value="TAT_signal"/>
</dbReference>